<dbReference type="AlphaFoldDB" id="A0A917ETQ9"/>
<evidence type="ECO:0000313" key="2">
    <source>
        <dbReference type="Proteomes" id="UP000605259"/>
    </source>
</evidence>
<protein>
    <recommendedName>
        <fullName evidence="3">Tetratricopeptide repeat protein</fullName>
    </recommendedName>
</protein>
<dbReference type="Gene3D" id="1.25.40.10">
    <property type="entry name" value="Tetratricopeptide repeat domain"/>
    <property type="match status" value="1"/>
</dbReference>
<sequence length="355" mass="42500">MTVEVITKQEITKLLNDWYQEMRVHHVIKARKLKEEIDRKINRMEEDRDILTYYSLLDFRYKILIEDFKADFDKPISEQQTNTFLKYYYHFFKFIYAIEIGNYSDAKEHYQLAEELLVTIPDEAEKAEFNYRVAIFQYYLSQPVLAIHYATKAQEFFFQREGYEIKMGACKNLLGTACTVLEQYELAEEYLLEALDIFKEANEDSLVIKARHNLGLMYADQDLSEVAIRHLIEVYKKNPRIRVTYLLAREHYKLKKTQKASIYIEEGLKFCSEEYNHHFLVLKAKNDRLSVEELEGIFLIAIEYLKKLEMWKDVHIYNEELANRWYDAGNELKASSYFRKSYEARQILKKMGALK</sequence>
<reference evidence="1" key="1">
    <citation type="journal article" date="2014" name="Int. J. Syst. Evol. Microbiol.">
        <title>Complete genome sequence of Corynebacterium casei LMG S-19264T (=DSM 44701T), isolated from a smear-ripened cheese.</title>
        <authorList>
            <consortium name="US DOE Joint Genome Institute (JGI-PGF)"/>
            <person name="Walter F."/>
            <person name="Albersmeier A."/>
            <person name="Kalinowski J."/>
            <person name="Ruckert C."/>
        </authorList>
    </citation>
    <scope>NUCLEOTIDE SEQUENCE</scope>
    <source>
        <strain evidence="1">CGMCC 1.12698</strain>
    </source>
</reference>
<gene>
    <name evidence="1" type="primary">rapB</name>
    <name evidence="1" type="ORF">GCM10007140_31440</name>
</gene>
<comment type="caution">
    <text evidence="1">The sequence shown here is derived from an EMBL/GenBank/DDBJ whole genome shotgun (WGS) entry which is preliminary data.</text>
</comment>
<evidence type="ECO:0000313" key="1">
    <source>
        <dbReference type="EMBL" id="GGE79545.1"/>
    </source>
</evidence>
<dbReference type="Pfam" id="PF13424">
    <property type="entry name" value="TPR_12"/>
    <property type="match status" value="1"/>
</dbReference>
<dbReference type="InterPro" id="IPR019734">
    <property type="entry name" value="TPR_rpt"/>
</dbReference>
<accession>A0A917ETQ9</accession>
<dbReference type="InterPro" id="IPR011990">
    <property type="entry name" value="TPR-like_helical_dom_sf"/>
</dbReference>
<organism evidence="1 2">
    <name type="scientific">Priestia taiwanensis</name>
    <dbReference type="NCBI Taxonomy" id="1347902"/>
    <lineage>
        <taxon>Bacteria</taxon>
        <taxon>Bacillati</taxon>
        <taxon>Bacillota</taxon>
        <taxon>Bacilli</taxon>
        <taxon>Bacillales</taxon>
        <taxon>Bacillaceae</taxon>
        <taxon>Priestia</taxon>
    </lineage>
</organism>
<dbReference type="EMBL" id="BMFK01000003">
    <property type="protein sequence ID" value="GGE79545.1"/>
    <property type="molecule type" value="Genomic_DNA"/>
</dbReference>
<name>A0A917ETQ9_9BACI</name>
<dbReference type="SMART" id="SM00028">
    <property type="entry name" value="TPR"/>
    <property type="match status" value="2"/>
</dbReference>
<dbReference type="Proteomes" id="UP000605259">
    <property type="component" value="Unassembled WGS sequence"/>
</dbReference>
<keyword evidence="2" id="KW-1185">Reference proteome</keyword>
<dbReference type="SUPFAM" id="SSF48452">
    <property type="entry name" value="TPR-like"/>
    <property type="match status" value="1"/>
</dbReference>
<evidence type="ECO:0008006" key="3">
    <source>
        <dbReference type="Google" id="ProtNLM"/>
    </source>
</evidence>
<dbReference type="Pfam" id="PF18801">
    <property type="entry name" value="RapH_N"/>
    <property type="match status" value="1"/>
</dbReference>
<dbReference type="RefSeq" id="WP_188389440.1">
    <property type="nucleotide sequence ID" value="NZ_BMFK01000003.1"/>
</dbReference>
<proteinExistence type="predicted"/>
<reference evidence="1" key="2">
    <citation type="submission" date="2020-09" db="EMBL/GenBank/DDBJ databases">
        <authorList>
            <person name="Sun Q."/>
            <person name="Zhou Y."/>
        </authorList>
    </citation>
    <scope>NUCLEOTIDE SEQUENCE</scope>
    <source>
        <strain evidence="1">CGMCC 1.12698</strain>
    </source>
</reference>